<comment type="cofactor">
    <cofactor evidence="2">
        <name>[4Fe-4S] cluster</name>
        <dbReference type="ChEBI" id="CHEBI:49883"/>
    </cofactor>
</comment>
<dbReference type="GO" id="GO:0051539">
    <property type="term" value="F:4 iron, 4 sulfur cluster binding"/>
    <property type="evidence" value="ECO:0007669"/>
    <property type="project" value="UniProtKB-KW"/>
</dbReference>
<dbReference type="Pfam" id="PF00384">
    <property type="entry name" value="Molybdopterin"/>
    <property type="match status" value="1"/>
</dbReference>
<evidence type="ECO:0000313" key="13">
    <source>
        <dbReference type="Proteomes" id="UP000235015"/>
    </source>
</evidence>
<comment type="cofactor">
    <cofactor evidence="1">
        <name>Mo-bis(molybdopterin guanine dinucleotide)</name>
        <dbReference type="ChEBI" id="CHEBI:60539"/>
    </cofactor>
</comment>
<keyword evidence="6" id="KW-0479">Metal-binding</keyword>
<dbReference type="PROSITE" id="PS51669">
    <property type="entry name" value="4FE4S_MOW_BIS_MGD"/>
    <property type="match status" value="1"/>
</dbReference>
<dbReference type="InterPro" id="IPR006657">
    <property type="entry name" value="MoPterin_dinucl-bd_dom"/>
</dbReference>
<dbReference type="SUPFAM" id="SSF50692">
    <property type="entry name" value="ADC-like"/>
    <property type="match status" value="1"/>
</dbReference>
<name>A0A2N6CZ48_9GAMM</name>
<dbReference type="Gene3D" id="3.40.228.10">
    <property type="entry name" value="Dimethylsulfoxide Reductase, domain 2"/>
    <property type="match status" value="1"/>
</dbReference>
<comment type="similarity">
    <text evidence="3">Belongs to the prokaryotic molybdopterin-containing oxidoreductase family. NasA/NapA/NarB subfamily.</text>
</comment>
<dbReference type="Proteomes" id="UP000235015">
    <property type="component" value="Unassembled WGS sequence"/>
</dbReference>
<dbReference type="AlphaFoldDB" id="A0A2N6CZ48"/>
<dbReference type="Pfam" id="PF04879">
    <property type="entry name" value="Molybdop_Fe4S4"/>
    <property type="match status" value="1"/>
</dbReference>
<organism evidence="12 13">
    <name type="scientific">Sedimenticola selenatireducens</name>
    <dbReference type="NCBI Taxonomy" id="191960"/>
    <lineage>
        <taxon>Bacteria</taxon>
        <taxon>Pseudomonadati</taxon>
        <taxon>Pseudomonadota</taxon>
        <taxon>Gammaproteobacteria</taxon>
        <taxon>Chromatiales</taxon>
        <taxon>Sedimenticolaceae</taxon>
        <taxon>Sedimenticola</taxon>
    </lineage>
</organism>
<dbReference type="STRING" id="1111735.GCA_000428045_00499"/>
<dbReference type="GO" id="GO:0043546">
    <property type="term" value="F:molybdopterin cofactor binding"/>
    <property type="evidence" value="ECO:0007669"/>
    <property type="project" value="InterPro"/>
</dbReference>
<dbReference type="InterPro" id="IPR007419">
    <property type="entry name" value="BFD-like_2Fe2S-bd_dom"/>
</dbReference>
<dbReference type="PANTHER" id="PTHR43105:SF9">
    <property type="entry name" value="NADPH-FE(3+) OXIDOREDUCTASE SUBUNIT ALPHA"/>
    <property type="match status" value="1"/>
</dbReference>
<dbReference type="RefSeq" id="WP_273438207.1">
    <property type="nucleotide sequence ID" value="NZ_PKUN01000004.1"/>
</dbReference>
<dbReference type="EMBL" id="PKUN01000004">
    <property type="protein sequence ID" value="PLX62643.1"/>
    <property type="molecule type" value="Genomic_DNA"/>
</dbReference>
<keyword evidence="8" id="KW-0408">Iron</keyword>
<evidence type="ECO:0000256" key="6">
    <source>
        <dbReference type="ARBA" id="ARBA00022723"/>
    </source>
</evidence>
<dbReference type="GO" id="GO:0042128">
    <property type="term" value="P:nitrate assimilation"/>
    <property type="evidence" value="ECO:0007669"/>
    <property type="project" value="UniProtKB-KW"/>
</dbReference>
<dbReference type="InterPro" id="IPR009010">
    <property type="entry name" value="Asp_de-COase-like_dom_sf"/>
</dbReference>
<gene>
    <name evidence="12" type="ORF">C0630_05400</name>
</gene>
<feature type="domain" description="4Fe-4S Mo/W bis-MGD-type" evidence="11">
    <location>
        <begin position="2"/>
        <end position="58"/>
    </location>
</feature>
<dbReference type="InterPro" id="IPR041854">
    <property type="entry name" value="BFD-like_2Fe2S-bd_dom_sf"/>
</dbReference>
<evidence type="ECO:0000256" key="10">
    <source>
        <dbReference type="ARBA" id="ARBA00023063"/>
    </source>
</evidence>
<dbReference type="SUPFAM" id="SSF53706">
    <property type="entry name" value="Formate dehydrogenase/DMSO reductase, domains 1-3"/>
    <property type="match status" value="1"/>
</dbReference>
<evidence type="ECO:0000256" key="4">
    <source>
        <dbReference type="ARBA" id="ARBA00022485"/>
    </source>
</evidence>
<evidence type="ECO:0000256" key="2">
    <source>
        <dbReference type="ARBA" id="ARBA00001966"/>
    </source>
</evidence>
<dbReference type="SMART" id="SM00926">
    <property type="entry name" value="Molybdop_Fe4S4"/>
    <property type="match status" value="1"/>
</dbReference>
<evidence type="ECO:0000313" key="12">
    <source>
        <dbReference type="EMBL" id="PLX62643.1"/>
    </source>
</evidence>
<dbReference type="InterPro" id="IPR006656">
    <property type="entry name" value="Mopterin_OxRdtase"/>
</dbReference>
<evidence type="ECO:0000259" key="11">
    <source>
        <dbReference type="PROSITE" id="PS51669"/>
    </source>
</evidence>
<dbReference type="CDD" id="cd02791">
    <property type="entry name" value="MopB_CT_Nitrate-R-NapA-like"/>
    <property type="match status" value="1"/>
</dbReference>
<protein>
    <submittedName>
        <fullName evidence="12">Nitrate reductase</fullName>
    </submittedName>
</protein>
<evidence type="ECO:0000256" key="9">
    <source>
        <dbReference type="ARBA" id="ARBA00023014"/>
    </source>
</evidence>
<dbReference type="Gene3D" id="2.40.40.20">
    <property type="match status" value="1"/>
</dbReference>
<evidence type="ECO:0000256" key="7">
    <source>
        <dbReference type="ARBA" id="ARBA00023002"/>
    </source>
</evidence>
<dbReference type="InterPro" id="IPR050123">
    <property type="entry name" value="Prok_molybdopt-oxidoreductase"/>
</dbReference>
<evidence type="ECO:0000256" key="5">
    <source>
        <dbReference type="ARBA" id="ARBA00022505"/>
    </source>
</evidence>
<evidence type="ECO:0000256" key="8">
    <source>
        <dbReference type="ARBA" id="ARBA00023004"/>
    </source>
</evidence>
<keyword evidence="10" id="KW-0534">Nitrate assimilation</keyword>
<dbReference type="InterPro" id="IPR006963">
    <property type="entry name" value="Mopterin_OxRdtase_4Fe-4S_dom"/>
</dbReference>
<dbReference type="Gene3D" id="3.40.50.740">
    <property type="match status" value="1"/>
</dbReference>
<keyword evidence="9" id="KW-0411">Iron-sulfur</keyword>
<dbReference type="Pfam" id="PF04324">
    <property type="entry name" value="Fer2_BFD"/>
    <property type="match status" value="1"/>
</dbReference>
<accession>A0A2N6CZ48</accession>
<keyword evidence="7" id="KW-0560">Oxidoreductase</keyword>
<dbReference type="GO" id="GO:1990204">
    <property type="term" value="C:oxidoreductase complex"/>
    <property type="evidence" value="ECO:0007669"/>
    <property type="project" value="UniProtKB-ARBA"/>
</dbReference>
<evidence type="ECO:0000256" key="1">
    <source>
        <dbReference type="ARBA" id="ARBA00001942"/>
    </source>
</evidence>
<dbReference type="Gene3D" id="1.10.10.1100">
    <property type="entry name" value="BFD-like [2Fe-2S]-binding domain"/>
    <property type="match status" value="1"/>
</dbReference>
<dbReference type="GO" id="GO:0045333">
    <property type="term" value="P:cellular respiration"/>
    <property type="evidence" value="ECO:0007669"/>
    <property type="project" value="UniProtKB-ARBA"/>
</dbReference>
<dbReference type="CDD" id="cd02754">
    <property type="entry name" value="MopB_Nitrate-R-NapA-like"/>
    <property type="match status" value="1"/>
</dbReference>
<keyword evidence="4" id="KW-0004">4Fe-4S</keyword>
<dbReference type="GO" id="GO:0016491">
    <property type="term" value="F:oxidoreductase activity"/>
    <property type="evidence" value="ECO:0007669"/>
    <property type="project" value="UniProtKB-KW"/>
</dbReference>
<dbReference type="GO" id="GO:0016020">
    <property type="term" value="C:membrane"/>
    <property type="evidence" value="ECO:0007669"/>
    <property type="project" value="TreeGrafter"/>
</dbReference>
<dbReference type="PANTHER" id="PTHR43105">
    <property type="entry name" value="RESPIRATORY NITRATE REDUCTASE"/>
    <property type="match status" value="1"/>
</dbReference>
<sequence length="885" mass="96584">MSLEVRTTCPYCGVGCGVIARREPSGAVTITGDPEHPSNYGRLCSKGSALGETLGESGRLLTPMVNGREVGWDTALDSVANGLQQAIREHGPESVAFYVSGQLLTEDYYVANKLMKGFIGAANIDTNSRLCMSSAVAAHKRAFGADVMPCSYDDLERAKLIVLAGSNAAWCHPVIYQRIMASKQQNPDLQIVTIDPRMTPTAATADLHLAIRPGTDALLFNGLLVYLEQQAERNSLFVRQATRESEAALAVAALDAPDIARVAKGCGLAPAAVERFYRLFARTERVVTVYSQGINQSSSGVDKINAIINCHLLTGRIGRPGMGPFSLTGQPNAMGGREVGGLANQLAAHMELESEADRERVKRFWEAPAIPRRGGLKAVDLFDAVEAGRIRVLWIMATNPAVSLPDSDRIRRALEKCALVIVSDCVAATDTLELAHIRLPATTWGERDCTVTSSERRISRQQAFLPAPGEARPDWWIVSQVASRMGFSRQFNYQRPSEIFREHAALSGFENRGGHRAFDISGYADLSDAAYEALTPRQWPLTRREPSGTCRLFSEGLFCTEDGRARFVPVTPGPPKNMPNQEYPLTLNSGRVLDHWHTMTRTGLSPRLASHTIEPYAEVHPDDAALYDLADGALACIESPTGSATVRVRVTAGQQPGSLFMPMHWNGQFAETGRVNALLPGVTDPLSGQPEFKQGRARIRERRYAWHGFLFSRRRLQPVGADYWARSRGAGCWRYEMAGDLTPQDWAGMARSYLCSAEQEVGWMEYSDRAANRYRAARFVDNSLESCLFIGPDLELPPRDWIEVLFGKASLDIAERASLLSGHAPDKRADVGRIVCACHGIGEKRIQAGIQVQGLNSVEAIAEVLKAGSGCGSCVPEIRAMLAAG</sequence>
<proteinExistence type="inferred from homology"/>
<dbReference type="InterPro" id="IPR041957">
    <property type="entry name" value="CT_Nitrate-R-NapA-like"/>
</dbReference>
<dbReference type="Pfam" id="PF01568">
    <property type="entry name" value="Molydop_binding"/>
    <property type="match status" value="1"/>
</dbReference>
<comment type="caution">
    <text evidence="12">The sequence shown here is derived from an EMBL/GenBank/DDBJ whole genome shotgun (WGS) entry which is preliminary data.</text>
</comment>
<dbReference type="Gene3D" id="2.20.25.90">
    <property type="entry name" value="ADC-like domains"/>
    <property type="match status" value="1"/>
</dbReference>
<dbReference type="GO" id="GO:0046872">
    <property type="term" value="F:metal ion binding"/>
    <property type="evidence" value="ECO:0007669"/>
    <property type="project" value="UniProtKB-KW"/>
</dbReference>
<keyword evidence="5" id="KW-0500">Molybdenum</keyword>
<evidence type="ECO:0000256" key="3">
    <source>
        <dbReference type="ARBA" id="ARBA00008747"/>
    </source>
</evidence>
<reference evidence="12 13" key="1">
    <citation type="submission" date="2017-11" db="EMBL/GenBank/DDBJ databases">
        <title>Genome-resolved metagenomics identifies genetic mobility, metabolic interactions, and unexpected diversity in perchlorate-reducing communities.</title>
        <authorList>
            <person name="Barnum T.P."/>
            <person name="Figueroa I.A."/>
            <person name="Carlstrom C.I."/>
            <person name="Lucas L.N."/>
            <person name="Engelbrektson A.L."/>
            <person name="Coates J.D."/>
        </authorList>
    </citation>
    <scope>NUCLEOTIDE SEQUENCE [LARGE SCALE GENOMIC DNA]</scope>
    <source>
        <strain evidence="12">BM301</strain>
    </source>
</reference>